<dbReference type="Gene3D" id="1.10.287.130">
    <property type="match status" value="1"/>
</dbReference>
<dbReference type="Gene3D" id="2.10.70.100">
    <property type="match status" value="1"/>
</dbReference>
<dbReference type="GO" id="GO:0005886">
    <property type="term" value="C:plasma membrane"/>
    <property type="evidence" value="ECO:0007669"/>
    <property type="project" value="UniProtKB-SubCell"/>
</dbReference>
<dbReference type="CDD" id="cd00130">
    <property type="entry name" value="PAS"/>
    <property type="match status" value="2"/>
</dbReference>
<dbReference type="Pfam" id="PF02518">
    <property type="entry name" value="HATPase_c"/>
    <property type="match status" value="1"/>
</dbReference>
<dbReference type="PANTHER" id="PTHR43047">
    <property type="entry name" value="TWO-COMPONENT HISTIDINE PROTEIN KINASE"/>
    <property type="match status" value="1"/>
</dbReference>
<evidence type="ECO:0000256" key="1">
    <source>
        <dbReference type="ARBA" id="ARBA00000085"/>
    </source>
</evidence>
<sequence>MFMRKIKLPKVALQKIVLFLILISGVIYIHYTWIKFKNSQANEALQIAKSIEAAFPKEELKMLEAKPTDIDKPQYQVIKKALKAIIHVNPKARFAYIFTKRNGKIYFFADSEPAESKDCSPPGQEYTEADEASYRAFNTGKEIISPPYTDRWGTWVSALIPIKDEITGKTIAVYGMDFDAKSWVNSLLVEVIKSSVLIVLLLLAILFLFRIKDKNKILKHDIYIQKQAEQALIESEYRLRTIIEAEPECIKIVDAEGRLILMNPAGLSIIGADSMEQVTGQEVFKLISPEHRKAFIRMHKRVIAGESVQLEFELVGLKGGRYWLETNAVPMEYHGNIVHLAHTRNITERKRAEELLKNSELFLKETQTIARLGTYVLNLENGTWTSSNILDVILGINTDYDKSTLNWTSIVHPEWRPKILNYFRNEVLVRKCKFDKEYKIIRKDDNEERWVHGLGEVFFNEENQPIKMIGTIQDITERKHIEEELIIAKEKAEESDRLKSAFLTNMSHEIRTPMNGILGFAELLKEPNLTGEEQQECINIIEKSGTRMLNIINDIIDISKIESGLMKVSLSETNINEQIEYIYTFFKPEFDGADKQLSFKNTLPSDRVMIKTDREKIYAILTNLVKNAIKFTPKGIIEVGCNLKPAEPKPEHIASVHDQSFELEFFVKDTGNGIRQEQLEIIFERFRQGSETLTKNYEGAGLGLSISKAFVEMLGGKIWVESELGKGSIFYFTIPYNGGQEVMDGIKNDYLVDAKQNQNLKILIAEDDKVSAKFLEKTLALFGKEILKARNGVEAVEACRNNPDIDLVLMDIQMPEMDGYATTRQIRQFNKSAIIIAQTAYALLGDREKAIDAGCNDYISKPVKKEQLMALLQKYFKKAKNIDPNYN</sequence>
<dbReference type="Gene3D" id="3.40.50.2300">
    <property type="match status" value="1"/>
</dbReference>
<dbReference type="PANTHER" id="PTHR43047:SF72">
    <property type="entry name" value="OSMOSENSING HISTIDINE PROTEIN KINASE SLN1"/>
    <property type="match status" value="1"/>
</dbReference>
<protein>
    <recommendedName>
        <fullName evidence="17">Sensory/regulatory protein RpfC</fullName>
        <ecNumber evidence="3">2.7.13.3</ecNumber>
    </recommendedName>
</protein>
<keyword evidence="11" id="KW-0418">Kinase</keyword>
<feature type="transmembrane region" description="Helical" evidence="19">
    <location>
        <begin position="12"/>
        <end position="31"/>
    </location>
</feature>
<evidence type="ECO:0000259" key="21">
    <source>
        <dbReference type="PROSITE" id="PS50110"/>
    </source>
</evidence>
<feature type="domain" description="PAS" evidence="22">
    <location>
        <begin position="235"/>
        <end position="306"/>
    </location>
</feature>
<organism evidence="24 25">
    <name type="scientific">Flavobacterium laiguense</name>
    <dbReference type="NCBI Taxonomy" id="2169409"/>
    <lineage>
        <taxon>Bacteria</taxon>
        <taxon>Pseudomonadati</taxon>
        <taxon>Bacteroidota</taxon>
        <taxon>Flavobacteriia</taxon>
        <taxon>Flavobacteriales</taxon>
        <taxon>Flavobacteriaceae</taxon>
        <taxon>Flavobacterium</taxon>
    </lineage>
</organism>
<proteinExistence type="predicted"/>
<dbReference type="GO" id="GO:0009927">
    <property type="term" value="F:histidine phosphotransfer kinase activity"/>
    <property type="evidence" value="ECO:0007669"/>
    <property type="project" value="TreeGrafter"/>
</dbReference>
<evidence type="ECO:0000256" key="14">
    <source>
        <dbReference type="ARBA" id="ARBA00023012"/>
    </source>
</evidence>
<dbReference type="AlphaFoldDB" id="A0A2U1K1N2"/>
<comment type="caution">
    <text evidence="24">The sequence shown here is derived from an EMBL/GenBank/DDBJ whole genome shotgun (WGS) entry which is preliminary data.</text>
</comment>
<dbReference type="CDD" id="cd16922">
    <property type="entry name" value="HATPase_EvgS-ArcB-TorS-like"/>
    <property type="match status" value="1"/>
</dbReference>
<dbReference type="InterPro" id="IPR004358">
    <property type="entry name" value="Sig_transdc_His_kin-like_C"/>
</dbReference>
<evidence type="ECO:0000256" key="8">
    <source>
        <dbReference type="ARBA" id="ARBA00022692"/>
    </source>
</evidence>
<evidence type="ECO:0000256" key="7">
    <source>
        <dbReference type="ARBA" id="ARBA00022679"/>
    </source>
</evidence>
<dbReference type="InterPro" id="IPR000700">
    <property type="entry name" value="PAS-assoc_C"/>
</dbReference>
<dbReference type="OrthoDB" id="9811889at2"/>
<dbReference type="FunFam" id="1.10.287.130:FF:000002">
    <property type="entry name" value="Two-component osmosensing histidine kinase"/>
    <property type="match status" value="1"/>
</dbReference>
<evidence type="ECO:0000256" key="2">
    <source>
        <dbReference type="ARBA" id="ARBA00004429"/>
    </source>
</evidence>
<evidence type="ECO:0000256" key="6">
    <source>
        <dbReference type="ARBA" id="ARBA00022553"/>
    </source>
</evidence>
<dbReference type="Gene3D" id="3.30.565.10">
    <property type="entry name" value="Histidine kinase-like ATPase, C-terminal domain"/>
    <property type="match status" value="1"/>
</dbReference>
<dbReference type="Gene3D" id="3.30.450.20">
    <property type="entry name" value="PAS domain"/>
    <property type="match status" value="3"/>
</dbReference>
<dbReference type="InterPro" id="IPR001610">
    <property type="entry name" value="PAC"/>
</dbReference>
<dbReference type="InterPro" id="IPR036890">
    <property type="entry name" value="HATPase_C_sf"/>
</dbReference>
<keyword evidence="8 19" id="KW-0812">Transmembrane</keyword>
<evidence type="ECO:0000259" key="23">
    <source>
        <dbReference type="PROSITE" id="PS50113"/>
    </source>
</evidence>
<dbReference type="SMART" id="SM00387">
    <property type="entry name" value="HATPase_c"/>
    <property type="match status" value="1"/>
</dbReference>
<dbReference type="InterPro" id="IPR011006">
    <property type="entry name" value="CheY-like_superfamily"/>
</dbReference>
<evidence type="ECO:0000256" key="15">
    <source>
        <dbReference type="ARBA" id="ARBA00023136"/>
    </source>
</evidence>
<evidence type="ECO:0000256" key="11">
    <source>
        <dbReference type="ARBA" id="ARBA00022777"/>
    </source>
</evidence>
<keyword evidence="10" id="KW-0547">Nucleotide-binding</keyword>
<feature type="transmembrane region" description="Helical" evidence="19">
    <location>
        <begin position="191"/>
        <end position="209"/>
    </location>
</feature>
<keyword evidence="9" id="KW-0677">Repeat</keyword>
<keyword evidence="13 19" id="KW-1133">Transmembrane helix</keyword>
<dbReference type="Pfam" id="PF00512">
    <property type="entry name" value="HisKA"/>
    <property type="match status" value="1"/>
</dbReference>
<dbReference type="PROSITE" id="PS50110">
    <property type="entry name" value="RESPONSE_REGULATORY"/>
    <property type="match status" value="1"/>
</dbReference>
<keyword evidence="25" id="KW-1185">Reference proteome</keyword>
<evidence type="ECO:0000313" key="25">
    <source>
        <dbReference type="Proteomes" id="UP000245618"/>
    </source>
</evidence>
<dbReference type="InterPro" id="IPR036097">
    <property type="entry name" value="HisK_dim/P_sf"/>
</dbReference>
<dbReference type="SMART" id="SM00448">
    <property type="entry name" value="REC"/>
    <property type="match status" value="1"/>
</dbReference>
<evidence type="ECO:0000256" key="17">
    <source>
        <dbReference type="ARBA" id="ARBA00068150"/>
    </source>
</evidence>
<keyword evidence="7" id="KW-0808">Transferase</keyword>
<keyword evidence="6 18" id="KW-0597">Phosphoprotein</keyword>
<comment type="subcellular location">
    <subcellularLocation>
        <location evidence="2">Cell inner membrane</location>
        <topology evidence="2">Multi-pass membrane protein</topology>
    </subcellularLocation>
</comment>
<dbReference type="InterPro" id="IPR000014">
    <property type="entry name" value="PAS"/>
</dbReference>
<dbReference type="Pfam" id="PF00072">
    <property type="entry name" value="Response_reg"/>
    <property type="match status" value="1"/>
</dbReference>
<name>A0A2U1K1N2_9FLAO</name>
<dbReference type="PROSITE" id="PS50109">
    <property type="entry name" value="HIS_KIN"/>
    <property type="match status" value="1"/>
</dbReference>
<dbReference type="SMART" id="SM00388">
    <property type="entry name" value="HisKA"/>
    <property type="match status" value="1"/>
</dbReference>
<evidence type="ECO:0000256" key="16">
    <source>
        <dbReference type="ARBA" id="ARBA00064003"/>
    </source>
</evidence>
<dbReference type="GO" id="GO:0005524">
    <property type="term" value="F:ATP binding"/>
    <property type="evidence" value="ECO:0007669"/>
    <property type="project" value="UniProtKB-KW"/>
</dbReference>
<feature type="modified residue" description="4-aspartylphosphate" evidence="18">
    <location>
        <position position="811"/>
    </location>
</feature>
<feature type="domain" description="Response regulatory" evidence="21">
    <location>
        <begin position="761"/>
        <end position="876"/>
    </location>
</feature>
<dbReference type="InterPro" id="IPR013655">
    <property type="entry name" value="PAS_fold_3"/>
</dbReference>
<dbReference type="EC" id="2.7.13.3" evidence="3"/>
<dbReference type="FunFam" id="2.10.70.100:FF:000001">
    <property type="entry name" value="Sensory transduction histidine kinase"/>
    <property type="match status" value="1"/>
</dbReference>
<feature type="domain" description="PAC" evidence="23">
    <location>
        <begin position="308"/>
        <end position="358"/>
    </location>
</feature>
<dbReference type="SUPFAM" id="SSF55874">
    <property type="entry name" value="ATPase domain of HSP90 chaperone/DNA topoisomerase II/histidine kinase"/>
    <property type="match status" value="1"/>
</dbReference>
<dbReference type="InterPro" id="IPR003594">
    <property type="entry name" value="HATPase_dom"/>
</dbReference>
<dbReference type="SUPFAM" id="SSF52172">
    <property type="entry name" value="CheY-like"/>
    <property type="match status" value="1"/>
</dbReference>
<dbReference type="InterPro" id="IPR035965">
    <property type="entry name" value="PAS-like_dom_sf"/>
</dbReference>
<evidence type="ECO:0000256" key="13">
    <source>
        <dbReference type="ARBA" id="ARBA00022989"/>
    </source>
</evidence>
<dbReference type="GO" id="GO:0000155">
    <property type="term" value="F:phosphorelay sensor kinase activity"/>
    <property type="evidence" value="ECO:0007669"/>
    <property type="project" value="InterPro"/>
</dbReference>
<keyword evidence="4" id="KW-1003">Cell membrane</keyword>
<comment type="subunit">
    <text evidence="16">At low DSF concentrations, interacts with RpfF.</text>
</comment>
<dbReference type="Proteomes" id="UP000245618">
    <property type="component" value="Unassembled WGS sequence"/>
</dbReference>
<evidence type="ECO:0000259" key="20">
    <source>
        <dbReference type="PROSITE" id="PS50109"/>
    </source>
</evidence>
<evidence type="ECO:0000313" key="24">
    <source>
        <dbReference type="EMBL" id="PWA11430.1"/>
    </source>
</evidence>
<keyword evidence="5" id="KW-0997">Cell inner membrane</keyword>
<dbReference type="SMART" id="SM00086">
    <property type="entry name" value="PAC"/>
    <property type="match status" value="2"/>
</dbReference>
<evidence type="ECO:0000256" key="19">
    <source>
        <dbReference type="SAM" id="Phobius"/>
    </source>
</evidence>
<feature type="domain" description="PAC" evidence="23">
    <location>
        <begin position="434"/>
        <end position="487"/>
    </location>
</feature>
<evidence type="ECO:0000259" key="22">
    <source>
        <dbReference type="PROSITE" id="PS50112"/>
    </source>
</evidence>
<dbReference type="CDD" id="cd00082">
    <property type="entry name" value="HisKA"/>
    <property type="match status" value="1"/>
</dbReference>
<keyword evidence="12" id="KW-0067">ATP-binding</keyword>
<keyword evidence="14" id="KW-0902">Two-component regulatory system</keyword>
<evidence type="ECO:0000256" key="18">
    <source>
        <dbReference type="PROSITE-ProRule" id="PRU00169"/>
    </source>
</evidence>
<dbReference type="PROSITE" id="PS50112">
    <property type="entry name" value="PAS"/>
    <property type="match status" value="1"/>
</dbReference>
<dbReference type="SUPFAM" id="SSF55785">
    <property type="entry name" value="PYP-like sensor domain (PAS domain)"/>
    <property type="match status" value="2"/>
</dbReference>
<evidence type="ECO:0000256" key="5">
    <source>
        <dbReference type="ARBA" id="ARBA00022519"/>
    </source>
</evidence>
<dbReference type="Pfam" id="PF08448">
    <property type="entry name" value="PAS_4"/>
    <property type="match status" value="1"/>
</dbReference>
<dbReference type="InterPro" id="IPR001789">
    <property type="entry name" value="Sig_transdc_resp-reg_receiver"/>
</dbReference>
<accession>A0A2U1K1N2</accession>
<evidence type="ECO:0000256" key="9">
    <source>
        <dbReference type="ARBA" id="ARBA00022737"/>
    </source>
</evidence>
<evidence type="ECO:0000256" key="3">
    <source>
        <dbReference type="ARBA" id="ARBA00012438"/>
    </source>
</evidence>
<comment type="catalytic activity">
    <reaction evidence="1">
        <text>ATP + protein L-histidine = ADP + protein N-phospho-L-histidine.</text>
        <dbReference type="EC" id="2.7.13.3"/>
    </reaction>
</comment>
<dbReference type="FunFam" id="3.30.565.10:FF:000010">
    <property type="entry name" value="Sensor histidine kinase RcsC"/>
    <property type="match status" value="1"/>
</dbReference>
<dbReference type="NCBIfam" id="TIGR00229">
    <property type="entry name" value="sensory_box"/>
    <property type="match status" value="1"/>
</dbReference>
<evidence type="ECO:0000256" key="12">
    <source>
        <dbReference type="ARBA" id="ARBA00022840"/>
    </source>
</evidence>
<dbReference type="InterPro" id="IPR003661">
    <property type="entry name" value="HisK_dim/P_dom"/>
</dbReference>
<reference evidence="24 25" key="1">
    <citation type="submission" date="2018-04" db="EMBL/GenBank/DDBJ databases">
        <title>Flavobacterium sp. nov., isolated from glacier ice.</title>
        <authorList>
            <person name="Liu Q."/>
            <person name="Xin Y.-H."/>
        </authorList>
    </citation>
    <scope>NUCLEOTIDE SEQUENCE [LARGE SCALE GENOMIC DNA]</scope>
    <source>
        <strain evidence="24 25">LB2P30</strain>
    </source>
</reference>
<dbReference type="SUPFAM" id="SSF47384">
    <property type="entry name" value="Homodimeric domain of signal transducing histidine kinase"/>
    <property type="match status" value="1"/>
</dbReference>
<dbReference type="EMBL" id="QCZH01000001">
    <property type="protein sequence ID" value="PWA11430.1"/>
    <property type="molecule type" value="Genomic_DNA"/>
</dbReference>
<keyword evidence="15 19" id="KW-0472">Membrane</keyword>
<feature type="domain" description="Histidine kinase" evidence="20">
    <location>
        <begin position="505"/>
        <end position="738"/>
    </location>
</feature>
<evidence type="ECO:0000256" key="4">
    <source>
        <dbReference type="ARBA" id="ARBA00022475"/>
    </source>
</evidence>
<dbReference type="InterPro" id="IPR013656">
    <property type="entry name" value="PAS_4"/>
</dbReference>
<dbReference type="PRINTS" id="PR00344">
    <property type="entry name" value="BCTRLSENSOR"/>
</dbReference>
<dbReference type="CDD" id="cd17546">
    <property type="entry name" value="REC_hyHK_CKI1_RcsC-like"/>
    <property type="match status" value="1"/>
</dbReference>
<gene>
    <name evidence="24" type="ORF">DB891_01040</name>
</gene>
<dbReference type="SMART" id="SM00091">
    <property type="entry name" value="PAS"/>
    <property type="match status" value="1"/>
</dbReference>
<evidence type="ECO:0000256" key="10">
    <source>
        <dbReference type="ARBA" id="ARBA00022741"/>
    </source>
</evidence>
<dbReference type="PROSITE" id="PS50113">
    <property type="entry name" value="PAC"/>
    <property type="match status" value="2"/>
</dbReference>
<dbReference type="InterPro" id="IPR005467">
    <property type="entry name" value="His_kinase_dom"/>
</dbReference>
<dbReference type="Pfam" id="PF08447">
    <property type="entry name" value="PAS_3"/>
    <property type="match status" value="1"/>
</dbReference>